<dbReference type="InterPro" id="IPR016545">
    <property type="entry name" value="UCP009120_prtse"/>
</dbReference>
<reference evidence="1 2" key="1">
    <citation type="submission" date="2020-08" db="EMBL/GenBank/DDBJ databases">
        <title>Genomic Encyclopedia of Type Strains, Phase IV (KMG-IV): sequencing the most valuable type-strain genomes for metagenomic binning, comparative biology and taxonomic classification.</title>
        <authorList>
            <person name="Goeker M."/>
        </authorList>
    </citation>
    <scope>NUCLEOTIDE SEQUENCE [LARGE SCALE GENOMIC DNA]</scope>
    <source>
        <strain evidence="1 2">DSM 102850</strain>
    </source>
</reference>
<dbReference type="AlphaFoldDB" id="A0A840I5B0"/>
<protein>
    <submittedName>
        <fullName evidence="1">Putative proteasome-type protease</fullName>
    </submittedName>
</protein>
<dbReference type="InterPro" id="IPR029055">
    <property type="entry name" value="Ntn_hydrolases_N"/>
</dbReference>
<keyword evidence="1" id="KW-0645">Protease</keyword>
<dbReference type="SUPFAM" id="SSF56235">
    <property type="entry name" value="N-terminal nucleophile aminohydrolases (Ntn hydrolases)"/>
    <property type="match status" value="1"/>
</dbReference>
<dbReference type="Proteomes" id="UP000563524">
    <property type="component" value="Unassembled WGS sequence"/>
</dbReference>
<dbReference type="GO" id="GO:0006508">
    <property type="term" value="P:proteolysis"/>
    <property type="evidence" value="ECO:0007669"/>
    <property type="project" value="UniProtKB-KW"/>
</dbReference>
<keyword evidence="1" id="KW-0647">Proteasome</keyword>
<name>A0A840I5B0_9PROT</name>
<accession>A0A840I5B0</accession>
<sequence length="249" mass="27190">MTYCVALKLQEGLVFLSDTRTNAGIDDVSRYRKMFTYEDTGNRAITLMTAGNLSVTQGVITRLDAAIRQSEAGDETVETVLNVPSIFRIAQIVGALMKEVLSIHRDAMEKDGAASGASIVVGGQIAGEAPRLFLVYSAGNFIECGEDSPYYQIGETKYGKPILTRTLTYATPLADGLRACLVSMDSTVRSNLSVGPPFDLSIIHTDALSFATWRRIEEDDETYAALSAQWSRALAESLHNLPNLDRLLR</sequence>
<organism evidence="1 2">
    <name type="scientific">Parvularcula dongshanensis</name>
    <dbReference type="NCBI Taxonomy" id="1173995"/>
    <lineage>
        <taxon>Bacteria</taxon>
        <taxon>Pseudomonadati</taxon>
        <taxon>Pseudomonadota</taxon>
        <taxon>Alphaproteobacteria</taxon>
        <taxon>Parvularculales</taxon>
        <taxon>Parvularculaceae</taxon>
        <taxon>Parvularcula</taxon>
    </lineage>
</organism>
<gene>
    <name evidence="1" type="ORF">GGQ59_001909</name>
</gene>
<proteinExistence type="predicted"/>
<dbReference type="RefSeq" id="WP_183817909.1">
    <property type="nucleotide sequence ID" value="NZ_JACHOB010000003.1"/>
</dbReference>
<keyword evidence="1" id="KW-0378">Hydrolase</keyword>
<dbReference type="EMBL" id="JACHOB010000003">
    <property type="protein sequence ID" value="MBB4659384.1"/>
    <property type="molecule type" value="Genomic_DNA"/>
</dbReference>
<comment type="caution">
    <text evidence="1">The sequence shown here is derived from an EMBL/GenBank/DDBJ whole genome shotgun (WGS) entry which is preliminary data.</text>
</comment>
<keyword evidence="2" id="KW-1185">Reference proteome</keyword>
<evidence type="ECO:0000313" key="1">
    <source>
        <dbReference type="EMBL" id="MBB4659384.1"/>
    </source>
</evidence>
<dbReference type="PIRSF" id="PIRSF009120">
    <property type="entry name" value="UCP009120_prtse"/>
    <property type="match status" value="1"/>
</dbReference>
<dbReference type="GO" id="GO:0000502">
    <property type="term" value="C:proteasome complex"/>
    <property type="evidence" value="ECO:0007669"/>
    <property type="project" value="UniProtKB-KW"/>
</dbReference>
<evidence type="ECO:0000313" key="2">
    <source>
        <dbReference type="Proteomes" id="UP000563524"/>
    </source>
</evidence>
<dbReference type="Gene3D" id="3.60.20.10">
    <property type="entry name" value="Glutamine Phosphoribosylpyrophosphate, subunit 1, domain 1"/>
    <property type="match status" value="1"/>
</dbReference>
<dbReference type="GO" id="GO:0008233">
    <property type="term" value="F:peptidase activity"/>
    <property type="evidence" value="ECO:0007669"/>
    <property type="project" value="UniProtKB-KW"/>
</dbReference>